<evidence type="ECO:0000313" key="1">
    <source>
        <dbReference type="EMBL" id="MDR0191059.1"/>
    </source>
</evidence>
<evidence type="ECO:0000313" key="3">
    <source>
        <dbReference type="Proteomes" id="UP000546584"/>
    </source>
</evidence>
<dbReference type="AlphaFoldDB" id="A0A143GJA6"/>
<dbReference type="InterPro" id="IPR038444">
    <property type="entry name" value="DUF465_sf"/>
</dbReference>
<reference evidence="2 3" key="1">
    <citation type="submission" date="2020-04" db="EMBL/GenBank/DDBJ databases">
        <title>Molecular characterization of pseudomonads from Agaricus bisporus reveal novel blotch 2 pathogens in Western Europe.</title>
        <authorList>
            <person name="Taparia T."/>
            <person name="Krijger M."/>
            <person name="Haynes E."/>
            <person name="Elpinstone J.G."/>
            <person name="Noble R."/>
            <person name="Van Der Wolf J."/>
        </authorList>
    </citation>
    <scope>NUCLEOTIDE SEQUENCE [LARGE SCALE GENOMIC DNA]</scope>
    <source>
        <strain evidence="2 3">IPO3753</strain>
    </source>
</reference>
<dbReference type="EMBL" id="JAVGXC010000020">
    <property type="protein sequence ID" value="MDR0191059.1"/>
    <property type="molecule type" value="Genomic_DNA"/>
</dbReference>
<evidence type="ECO:0000313" key="4">
    <source>
        <dbReference type="Proteomes" id="UP001224477"/>
    </source>
</evidence>
<dbReference type="Gene3D" id="6.10.280.50">
    <property type="match status" value="1"/>
</dbReference>
<gene>
    <name evidence="2" type="ORF">HX826_18410</name>
    <name evidence="1" type="ORF">RCO22_19115</name>
</gene>
<dbReference type="GeneID" id="93511190"/>
<accession>A0A1H2EF28</accession>
<dbReference type="RefSeq" id="WP_063031086.1">
    <property type="nucleotide sequence ID" value="NZ_CP012400.2"/>
</dbReference>
<dbReference type="OrthoDB" id="7030268at2"/>
<dbReference type="Proteomes" id="UP001224477">
    <property type="component" value="Unassembled WGS sequence"/>
</dbReference>
<dbReference type="KEGG" id="pym:AK972_3429"/>
<dbReference type="InterPro" id="IPR007420">
    <property type="entry name" value="DUF465"/>
</dbReference>
<organism evidence="2 3">
    <name type="scientific">Pseudomonas yamanorum</name>
    <dbReference type="NCBI Taxonomy" id="515393"/>
    <lineage>
        <taxon>Bacteria</taxon>
        <taxon>Pseudomonadati</taxon>
        <taxon>Pseudomonadota</taxon>
        <taxon>Gammaproteobacteria</taxon>
        <taxon>Pseudomonadales</taxon>
        <taxon>Pseudomonadaceae</taxon>
        <taxon>Pseudomonas</taxon>
    </lineage>
</organism>
<dbReference type="Pfam" id="PF04325">
    <property type="entry name" value="DUF465"/>
    <property type="match status" value="1"/>
</dbReference>
<dbReference type="Proteomes" id="UP000546584">
    <property type="component" value="Unassembled WGS sequence"/>
</dbReference>
<dbReference type="EMBL" id="JACAQR010000024">
    <property type="protein sequence ID" value="NWD43853.1"/>
    <property type="molecule type" value="Genomic_DNA"/>
</dbReference>
<comment type="caution">
    <text evidence="2">The sequence shown here is derived from an EMBL/GenBank/DDBJ whole genome shotgun (WGS) entry which is preliminary data.</text>
</comment>
<evidence type="ECO:0000313" key="2">
    <source>
        <dbReference type="EMBL" id="NWD43853.1"/>
    </source>
</evidence>
<name>A0A143GJA6_9PSED</name>
<protein>
    <submittedName>
        <fullName evidence="2">DUF465 domain-containing protein</fullName>
    </submittedName>
</protein>
<sequence length="79" mass="9177">MPVKHDLYQDLTFTKEDIQQRRAGDNYLDSLLHQYDSADKEVLELESSSGGDEELEKLKKKRLLIKDKIVEQLEKATAK</sequence>
<reference evidence="1 4" key="2">
    <citation type="journal article" date="2023" name="Microbiol. Resour. Announc.">
        <title>Whole-genome sequence of Pseudomonas yamanorum OLsAu1 isolated from the edible ectomycorrhizal mushroom Lactarius sp. section Deliciosi.</title>
        <authorList>
            <person name="Ramirez-Mendoza R."/>
            <person name="Angeles-Argaiz R.E."/>
            <person name="Hernandez-Oaxaca D."/>
            <person name="Aguirre-Beltran L."/>
            <person name="Almaraz-Suarez J."/>
            <person name="Perez-Moreno J."/>
        </authorList>
    </citation>
    <scope>NUCLEOTIDE SEQUENCE [LARGE SCALE GENOMIC DNA]</scope>
    <source>
        <strain evidence="1 4">OLsAu1</strain>
    </source>
</reference>
<accession>A0A143GJA6</accession>
<proteinExistence type="predicted"/>
<keyword evidence="4" id="KW-1185">Reference proteome</keyword>